<proteinExistence type="predicted"/>
<organism evidence="1 2">
    <name type="scientific">Christiangramia lutea</name>
    <dbReference type="NCBI Taxonomy" id="1607951"/>
    <lineage>
        <taxon>Bacteria</taxon>
        <taxon>Pseudomonadati</taxon>
        <taxon>Bacteroidota</taxon>
        <taxon>Flavobacteriia</taxon>
        <taxon>Flavobacteriales</taxon>
        <taxon>Flavobacteriaceae</taxon>
        <taxon>Christiangramia</taxon>
    </lineage>
</organism>
<evidence type="ECO:0000313" key="2">
    <source>
        <dbReference type="Proteomes" id="UP001139226"/>
    </source>
</evidence>
<keyword evidence="2" id="KW-1185">Reference proteome</keyword>
<dbReference type="PROSITE" id="PS51257">
    <property type="entry name" value="PROKAR_LIPOPROTEIN"/>
    <property type="match status" value="1"/>
</dbReference>
<reference evidence="1" key="1">
    <citation type="submission" date="2022-03" db="EMBL/GenBank/DDBJ databases">
        <title>Gramella crocea sp. nov., isolated from activated sludge of a seafood processing plant.</title>
        <authorList>
            <person name="Zhang X."/>
        </authorList>
    </citation>
    <scope>NUCLEOTIDE SEQUENCE</scope>
    <source>
        <strain evidence="1">YJ019</strain>
    </source>
</reference>
<dbReference type="RefSeq" id="WP_240714697.1">
    <property type="nucleotide sequence ID" value="NZ_JAKVTV010000006.1"/>
</dbReference>
<gene>
    <name evidence="1" type="ORF">ML462_15280</name>
</gene>
<dbReference type="EMBL" id="JAKVTV010000006">
    <property type="protein sequence ID" value="MCH4824534.1"/>
    <property type="molecule type" value="Genomic_DNA"/>
</dbReference>
<comment type="caution">
    <text evidence="1">The sequence shown here is derived from an EMBL/GenBank/DDBJ whole genome shotgun (WGS) entry which is preliminary data.</text>
</comment>
<sequence length="803" mass="91166">MKRLILVLLIISLYSCSKNKSTEFKVYKYLPKDSEMVIISQDMGNFIKNLSDNDLVTKSGFPLKDRFSKELSRLKELNFKHETAIAFSGLGSENIAFTLVTKKDSSLLSLDSIKNKSVETFKQKNLEFKNIKFEDTEFFMFEAETTSIISNSRENLIESGKIENPLSSQNFQKAYHASSPEKTTIFYNHNRLGSVFKEFFQKLHFPAFTNFAEWSILDLDFAKNQIRGNGISLGNQESASLNLFKNTSPQQSETSAVCPEDFISFLSLNYENFENLYESPLKSIDSTTFKYPEVLDVTREATAITFESGEAFVLNAKDIELAKEALAGLGDEIETFRGSSIFELNDPLDFKKSFSKILEVENGRFYTFQDHFVIFSTDLEILKNIIAAIQNSDTLKDKAYFTNLMSTLSSESSMLFVINSSNYTKANKPEFNKNSLAALQIIIEDDFAHLHTVISNSEEAALSNGPEQVASFKIDAPVSTTPYFFKNHRTDQMDISVQDEDNNIYLISNKGTVFWKKKMDSQITSPIYQVDLFKNGNQQLAFSTGYHMEVLDRNGNKVKGYPIQFNSPLTQPLSVFDYDNNRNYRFVLTQNKRVYMVGPRGKAIKGFDFESAGSEVIKPPKHIRLGNKDYILVAEKSGKLNILSRQGDIRVPVKGNIDYSENEWYGYQNSFVSTKPKSDLIKISQNGNISSSDLGLAENNRIVADRTNLVYLNENELSINSRIVNLDFGLYSDPQLFNIRNRTLVAITDTQTQKVYVFNDKAELLEGFPVYGTSQVDIANADLDSKLELVVKGEENEILMYKF</sequence>
<evidence type="ECO:0000313" key="1">
    <source>
        <dbReference type="EMBL" id="MCH4824534.1"/>
    </source>
</evidence>
<protein>
    <submittedName>
        <fullName evidence="1">Uncharacterized protein</fullName>
    </submittedName>
</protein>
<name>A0A9X1V7P2_9FLAO</name>
<dbReference type="Proteomes" id="UP001139226">
    <property type="component" value="Unassembled WGS sequence"/>
</dbReference>
<dbReference type="AlphaFoldDB" id="A0A9X1V7P2"/>
<accession>A0A9X1V7P2</accession>